<dbReference type="EMBL" id="CM017633">
    <property type="protein sequence ID" value="TYH41975.1"/>
    <property type="molecule type" value="Genomic_DNA"/>
</dbReference>
<organism evidence="1 2">
    <name type="scientific">Gossypium tomentosum</name>
    <name type="common">Hawaiian cotton</name>
    <name type="synonym">Gossypium sandvicense</name>
    <dbReference type="NCBI Taxonomy" id="34277"/>
    <lineage>
        <taxon>Eukaryota</taxon>
        <taxon>Viridiplantae</taxon>
        <taxon>Streptophyta</taxon>
        <taxon>Embryophyta</taxon>
        <taxon>Tracheophyta</taxon>
        <taxon>Spermatophyta</taxon>
        <taxon>Magnoliopsida</taxon>
        <taxon>eudicotyledons</taxon>
        <taxon>Gunneridae</taxon>
        <taxon>Pentapetalae</taxon>
        <taxon>rosids</taxon>
        <taxon>malvids</taxon>
        <taxon>Malvales</taxon>
        <taxon>Malvaceae</taxon>
        <taxon>Malvoideae</taxon>
        <taxon>Gossypium</taxon>
    </lineage>
</organism>
<evidence type="ECO:0000313" key="1">
    <source>
        <dbReference type="EMBL" id="TYH41975.1"/>
    </source>
</evidence>
<evidence type="ECO:0000313" key="2">
    <source>
        <dbReference type="Proteomes" id="UP000322667"/>
    </source>
</evidence>
<dbReference type="Proteomes" id="UP000322667">
    <property type="component" value="Chromosome D11"/>
</dbReference>
<name>A0A5D2IIA1_GOSTO</name>
<dbReference type="AlphaFoldDB" id="A0A5D2IIA1"/>
<sequence>MAICHFLQKSKQILTPILYPSFESQASLSYNWKKKVFPLFSFGLGFGDGEGDSGDVTVRRFRWWECQTVWASWGRGRACVRGGEAAAATKHEARVFFCLVEN</sequence>
<gene>
    <name evidence="1" type="ORF">ES332_D11G031000v1</name>
</gene>
<proteinExistence type="predicted"/>
<keyword evidence="2" id="KW-1185">Reference proteome</keyword>
<protein>
    <submittedName>
        <fullName evidence="1">Uncharacterized protein</fullName>
    </submittedName>
</protein>
<accession>A0A5D2IIA1</accession>
<reference evidence="1 2" key="1">
    <citation type="submission" date="2019-07" db="EMBL/GenBank/DDBJ databases">
        <title>WGS assembly of Gossypium tomentosum.</title>
        <authorList>
            <person name="Chen Z.J."/>
            <person name="Sreedasyam A."/>
            <person name="Ando A."/>
            <person name="Song Q."/>
            <person name="De L."/>
            <person name="Hulse-Kemp A."/>
            <person name="Ding M."/>
            <person name="Ye W."/>
            <person name="Kirkbride R."/>
            <person name="Jenkins J."/>
            <person name="Plott C."/>
            <person name="Lovell J."/>
            <person name="Lin Y.-M."/>
            <person name="Vaughn R."/>
            <person name="Liu B."/>
            <person name="Li W."/>
            <person name="Simpson S."/>
            <person name="Scheffler B."/>
            <person name="Saski C."/>
            <person name="Grover C."/>
            <person name="Hu G."/>
            <person name="Conover J."/>
            <person name="Carlson J."/>
            <person name="Shu S."/>
            <person name="Boston L."/>
            <person name="Williams M."/>
            <person name="Peterson D."/>
            <person name="Mcgee K."/>
            <person name="Jones D."/>
            <person name="Wendel J."/>
            <person name="Stelly D."/>
            <person name="Grimwood J."/>
            <person name="Schmutz J."/>
        </authorList>
    </citation>
    <scope>NUCLEOTIDE SEQUENCE [LARGE SCALE GENOMIC DNA]</scope>
    <source>
        <strain evidence="1">7179.01</strain>
    </source>
</reference>